<dbReference type="Proteomes" id="UP001434337">
    <property type="component" value="Chromosome"/>
</dbReference>
<evidence type="ECO:0000313" key="8">
    <source>
        <dbReference type="Proteomes" id="UP001434337"/>
    </source>
</evidence>
<keyword evidence="8" id="KW-1185">Reference proteome</keyword>
<keyword evidence="3" id="KW-0472">Membrane</keyword>
<evidence type="ECO:0000256" key="1">
    <source>
        <dbReference type="ARBA" id="ARBA00022475"/>
    </source>
</evidence>
<reference evidence="7 8" key="1">
    <citation type="journal article" date="2023" name="Environ Microbiome">
        <title>A coral-associated actinobacterium mitigates coral bleaching under heat stress.</title>
        <authorList>
            <person name="Li J."/>
            <person name="Zou Y."/>
            <person name="Li Q."/>
            <person name="Zhang J."/>
            <person name="Bourne D.G."/>
            <person name="Lyu Y."/>
            <person name="Liu C."/>
            <person name="Zhang S."/>
        </authorList>
    </citation>
    <scope>NUCLEOTIDE SEQUENCE [LARGE SCALE GENOMIC DNA]</scope>
    <source>
        <strain evidence="7 8">SCSIO 13291</strain>
    </source>
</reference>
<organism evidence="7 8">
    <name type="scientific">Propioniciclava soli</name>
    <dbReference type="NCBI Taxonomy" id="2775081"/>
    <lineage>
        <taxon>Bacteria</taxon>
        <taxon>Bacillati</taxon>
        <taxon>Actinomycetota</taxon>
        <taxon>Actinomycetes</taxon>
        <taxon>Propionibacteriales</taxon>
        <taxon>Propionibacteriaceae</taxon>
        <taxon>Propioniciclava</taxon>
    </lineage>
</organism>
<accession>A0ABZ3C690</accession>
<keyword evidence="2 6" id="KW-0732">Signal</keyword>
<proteinExistence type="predicted"/>
<evidence type="ECO:0000256" key="3">
    <source>
        <dbReference type="ARBA" id="ARBA00023136"/>
    </source>
</evidence>
<name>A0ABZ3C690_9ACTN</name>
<evidence type="ECO:0000256" key="4">
    <source>
        <dbReference type="ARBA" id="ARBA00023139"/>
    </source>
</evidence>
<protein>
    <submittedName>
        <fullName evidence="7">Extracellular solute-binding protein</fullName>
    </submittedName>
</protein>
<dbReference type="RefSeq" id="WP_342372278.1">
    <property type="nucleotide sequence ID" value="NZ_CP115965.1"/>
</dbReference>
<keyword evidence="1" id="KW-1003">Cell membrane</keyword>
<sequence>MEHTVARAAGVLAAVAALAATSACAGTQATTTAPSPAAPGTTAVTGGEPVEIAYLHRLPDGEGMTKVAELAEQWNEENPDIQVTATKFDGRAAEMITKIEADVQAGTAPCLAQAGYAEVPSLFTRGLLADVTSEAAGYADNYSAGAFSLMTVGGTTVGLPQDGGPLVYYYNAAEFERLGLTVPTTMTELADVAKTAAGQGKYVVAFQPDEAQYWLSAQAAAAGGTWFSAENDAWRVDAAGEASQQVAGLWQDLLDSDAALVEQRWGDGFRGALNDQSLIGTIGAAWEAPLLAGDMAGTANEGQWSVAQLPSFGSEAMTGPDGGSGVVVLRTCDHPAEAMEFNNWLNTQIDALVSQGLVVAATGPMETPEAIRTFYGGQDVFAELATANENLNPDFPYIPTYPAIGAEMAAAADRAGSGQGTVMDIFTTAQEASVSSLEDAGLPVAR</sequence>
<keyword evidence="4" id="KW-0564">Palmitate</keyword>
<dbReference type="InterPro" id="IPR006059">
    <property type="entry name" value="SBP"/>
</dbReference>
<dbReference type="PANTHER" id="PTHR43649">
    <property type="entry name" value="ARABINOSE-BINDING PROTEIN-RELATED"/>
    <property type="match status" value="1"/>
</dbReference>
<dbReference type="Gene3D" id="3.40.190.10">
    <property type="entry name" value="Periplasmic binding protein-like II"/>
    <property type="match status" value="3"/>
</dbReference>
<feature type="signal peptide" evidence="6">
    <location>
        <begin position="1"/>
        <end position="25"/>
    </location>
</feature>
<feature type="chain" id="PRO_5045938861" evidence="6">
    <location>
        <begin position="26"/>
        <end position="446"/>
    </location>
</feature>
<dbReference type="InterPro" id="IPR050490">
    <property type="entry name" value="Bact_solute-bd_prot1"/>
</dbReference>
<dbReference type="Pfam" id="PF01547">
    <property type="entry name" value="SBP_bac_1"/>
    <property type="match status" value="1"/>
</dbReference>
<dbReference type="SUPFAM" id="SSF53850">
    <property type="entry name" value="Periplasmic binding protein-like II"/>
    <property type="match status" value="1"/>
</dbReference>
<gene>
    <name evidence="7" type="ORF">PCC79_14865</name>
</gene>
<keyword evidence="5" id="KW-0449">Lipoprotein</keyword>
<dbReference type="PROSITE" id="PS51257">
    <property type="entry name" value="PROKAR_LIPOPROTEIN"/>
    <property type="match status" value="1"/>
</dbReference>
<evidence type="ECO:0000256" key="5">
    <source>
        <dbReference type="ARBA" id="ARBA00023288"/>
    </source>
</evidence>
<evidence type="ECO:0000313" key="7">
    <source>
        <dbReference type="EMBL" id="WZW98151.1"/>
    </source>
</evidence>
<dbReference type="EMBL" id="CP115965">
    <property type="protein sequence ID" value="WZW98151.1"/>
    <property type="molecule type" value="Genomic_DNA"/>
</dbReference>
<evidence type="ECO:0000256" key="6">
    <source>
        <dbReference type="SAM" id="SignalP"/>
    </source>
</evidence>
<dbReference type="PANTHER" id="PTHR43649:SF33">
    <property type="entry name" value="POLYGALACTURONAN_RHAMNOGALACTURONAN-BINDING PROTEIN YTCQ"/>
    <property type="match status" value="1"/>
</dbReference>
<evidence type="ECO:0000256" key="2">
    <source>
        <dbReference type="ARBA" id="ARBA00022729"/>
    </source>
</evidence>